<dbReference type="CDD" id="cd13539">
    <property type="entry name" value="PBP2_AvModA"/>
    <property type="match status" value="1"/>
</dbReference>
<sequence length="256" mass="27329">MLKHFTISVVGLLSLLGVAQAGEVQVAVAANFTAPMQKIAAMFEADTGHKAVLSFGSTGKFYAQIRNGAPFDVLLSADDTTPAKLEQEGRGGGGKDHRYTYAIGTLVLWSRQPGLVDAKGEVLRSGQFDKIALADPRLAPYGAAAVEVLTALGLLDALKPKFVQGQSIGQTHQFVATGNAALGFVALSQVWAPDEQGGKLKEGSVWRVPARLHRPIRQDVILLKTGRDNLAAVAFMQYLRGEKARAVIRSFAYGLD</sequence>
<feature type="chain" id="PRO_5001495498" evidence="7">
    <location>
        <begin position="22"/>
        <end position="256"/>
    </location>
</feature>
<dbReference type="OrthoDB" id="9785015at2"/>
<feature type="signal peptide" evidence="7">
    <location>
        <begin position="1"/>
        <end position="21"/>
    </location>
</feature>
<dbReference type="InterPro" id="IPR050682">
    <property type="entry name" value="ModA/WtpA"/>
</dbReference>
<dbReference type="SUPFAM" id="SSF53850">
    <property type="entry name" value="Periplasmic binding protein-like II"/>
    <property type="match status" value="1"/>
</dbReference>
<gene>
    <name evidence="8" type="ORF">AZ34_13220</name>
</gene>
<dbReference type="GO" id="GO:1901359">
    <property type="term" value="F:tungstate binding"/>
    <property type="evidence" value="ECO:0007669"/>
    <property type="project" value="UniProtKB-ARBA"/>
</dbReference>
<keyword evidence="3 6" id="KW-0479">Metal-binding</keyword>
<evidence type="ECO:0000256" key="5">
    <source>
        <dbReference type="ARBA" id="ARBA00062515"/>
    </source>
</evidence>
<evidence type="ECO:0000256" key="6">
    <source>
        <dbReference type="PIRSR" id="PIRSR004846-1"/>
    </source>
</evidence>
<dbReference type="STRING" id="1458275.AZ34_13220"/>
<dbReference type="PIRSF" id="PIRSF004846">
    <property type="entry name" value="ModA"/>
    <property type="match status" value="1"/>
</dbReference>
<dbReference type="AlphaFoldDB" id="A0A016XJ39"/>
<accession>A0A016XJ39</accession>
<name>A0A016XJ39_9BURK</name>
<evidence type="ECO:0000313" key="8">
    <source>
        <dbReference type="EMBL" id="EYC51925.1"/>
    </source>
</evidence>
<dbReference type="InterPro" id="IPR044084">
    <property type="entry name" value="AvModA-like_subst-bd"/>
</dbReference>
<evidence type="ECO:0000313" key="9">
    <source>
        <dbReference type="Proteomes" id="UP000023268"/>
    </source>
</evidence>
<dbReference type="Gene3D" id="3.40.190.10">
    <property type="entry name" value="Periplasmic binding protein-like II"/>
    <property type="match status" value="2"/>
</dbReference>
<reference evidence="8 9" key="1">
    <citation type="submission" date="2014-02" db="EMBL/GenBank/DDBJ databases">
        <title>Draft Genome of Hylemonella gracilis isolated from the Niagara River.</title>
        <authorList>
            <person name="Pawlowski D.R."/>
            <person name="Koudelka G.B."/>
        </authorList>
    </citation>
    <scope>NUCLEOTIDE SEQUENCE [LARGE SCALE GENOMIC DNA]</scope>
    <source>
        <strain evidence="8 9">Niagara R</strain>
    </source>
</reference>
<dbReference type="GO" id="GO:0046872">
    <property type="term" value="F:metal ion binding"/>
    <property type="evidence" value="ECO:0007669"/>
    <property type="project" value="UniProtKB-KW"/>
</dbReference>
<evidence type="ECO:0000256" key="7">
    <source>
        <dbReference type="SAM" id="SignalP"/>
    </source>
</evidence>
<protein>
    <submittedName>
        <fullName evidence="8">Molybdate ABC transporter substrate-binding protein</fullName>
    </submittedName>
</protein>
<keyword evidence="2 6" id="KW-0500">Molybdenum</keyword>
<dbReference type="PANTHER" id="PTHR30632">
    <property type="entry name" value="MOLYBDATE-BINDING PERIPLASMIC PROTEIN"/>
    <property type="match status" value="1"/>
</dbReference>
<evidence type="ECO:0000256" key="4">
    <source>
        <dbReference type="ARBA" id="ARBA00022729"/>
    </source>
</evidence>
<feature type="binding site" evidence="6">
    <location>
        <position position="58"/>
    </location>
    <ligand>
        <name>molybdate</name>
        <dbReference type="ChEBI" id="CHEBI:36264"/>
    </ligand>
</feature>
<dbReference type="eggNOG" id="COG0725">
    <property type="taxonomic scope" value="Bacteria"/>
</dbReference>
<comment type="caution">
    <text evidence="8">The sequence shown here is derived from an EMBL/GenBank/DDBJ whole genome shotgun (WGS) entry which is preliminary data.</text>
</comment>
<evidence type="ECO:0000256" key="3">
    <source>
        <dbReference type="ARBA" id="ARBA00022723"/>
    </source>
</evidence>
<feature type="binding site" evidence="6">
    <location>
        <position position="168"/>
    </location>
    <ligand>
        <name>molybdate</name>
        <dbReference type="ChEBI" id="CHEBI:36264"/>
    </ligand>
</feature>
<dbReference type="Proteomes" id="UP000023268">
    <property type="component" value="Unassembled WGS sequence"/>
</dbReference>
<dbReference type="NCBIfam" id="TIGR01256">
    <property type="entry name" value="modA"/>
    <property type="match status" value="1"/>
</dbReference>
<keyword evidence="4 7" id="KW-0732">Signal</keyword>
<dbReference type="FunFam" id="3.40.190.10:FF:000035">
    <property type="entry name" value="Molybdate ABC transporter substrate-binding protein"/>
    <property type="match status" value="1"/>
</dbReference>
<dbReference type="GO" id="GO:0030973">
    <property type="term" value="F:molybdate ion binding"/>
    <property type="evidence" value="ECO:0007669"/>
    <property type="project" value="InterPro"/>
</dbReference>
<dbReference type="PANTHER" id="PTHR30632:SF14">
    <property type="entry name" value="TUNGSTATE_MOLYBDATE_CHROMATE-BINDING PROTEIN MODA"/>
    <property type="match status" value="1"/>
</dbReference>
<comment type="subunit">
    <text evidence="5">The complex is composed of two ATP-binding proteins (ModC), two transmembrane proteins (ModB) and a solute-binding protein (ModA).</text>
</comment>
<dbReference type="Pfam" id="PF13531">
    <property type="entry name" value="SBP_bac_11"/>
    <property type="match status" value="1"/>
</dbReference>
<dbReference type="InterPro" id="IPR005950">
    <property type="entry name" value="ModA"/>
</dbReference>
<dbReference type="EMBL" id="JEMG01000001">
    <property type="protein sequence ID" value="EYC51925.1"/>
    <property type="molecule type" value="Genomic_DNA"/>
</dbReference>
<comment type="similarity">
    <text evidence="1">Belongs to the bacterial solute-binding protein ModA family.</text>
</comment>
<dbReference type="RefSeq" id="WP_051509807.1">
    <property type="nucleotide sequence ID" value="NZ_JEMG01000001.1"/>
</dbReference>
<evidence type="ECO:0000256" key="1">
    <source>
        <dbReference type="ARBA" id="ARBA00009175"/>
    </source>
</evidence>
<proteinExistence type="inferred from homology"/>
<evidence type="ECO:0000256" key="2">
    <source>
        <dbReference type="ARBA" id="ARBA00022505"/>
    </source>
</evidence>
<organism evidence="8 9">
    <name type="scientific">Hylemonella gracilis str. Niagara R</name>
    <dbReference type="NCBI Taxonomy" id="1458275"/>
    <lineage>
        <taxon>Bacteria</taxon>
        <taxon>Pseudomonadati</taxon>
        <taxon>Pseudomonadota</taxon>
        <taxon>Betaproteobacteria</taxon>
        <taxon>Burkholderiales</taxon>
        <taxon>Comamonadaceae</taxon>
        <taxon>Hylemonella</taxon>
    </lineage>
</organism>
<dbReference type="GO" id="GO:0015689">
    <property type="term" value="P:molybdate ion transport"/>
    <property type="evidence" value="ECO:0007669"/>
    <property type="project" value="InterPro"/>
</dbReference>